<gene>
    <name evidence="1" type="ORF">LCGC14_1948600</name>
</gene>
<comment type="caution">
    <text evidence="1">The sequence shown here is derived from an EMBL/GenBank/DDBJ whole genome shotgun (WGS) entry which is preliminary data.</text>
</comment>
<evidence type="ECO:0008006" key="2">
    <source>
        <dbReference type="Google" id="ProtNLM"/>
    </source>
</evidence>
<proteinExistence type="predicted"/>
<evidence type="ECO:0000313" key="1">
    <source>
        <dbReference type="EMBL" id="KKL86048.1"/>
    </source>
</evidence>
<dbReference type="EMBL" id="LAZR01021229">
    <property type="protein sequence ID" value="KKL86048.1"/>
    <property type="molecule type" value="Genomic_DNA"/>
</dbReference>
<dbReference type="Gene3D" id="3.70.10.10">
    <property type="match status" value="1"/>
</dbReference>
<dbReference type="AlphaFoldDB" id="A0A0F9FIF0"/>
<protein>
    <recommendedName>
        <fullName evidence="2">Proliferating cell nuclear antigen PCNA N-terminal domain-containing protein</fullName>
    </recommendedName>
</protein>
<reference evidence="1" key="1">
    <citation type="journal article" date="2015" name="Nature">
        <title>Complex archaea that bridge the gap between prokaryotes and eukaryotes.</title>
        <authorList>
            <person name="Spang A."/>
            <person name="Saw J.H."/>
            <person name="Jorgensen S.L."/>
            <person name="Zaremba-Niedzwiedzka K."/>
            <person name="Martijn J."/>
            <person name="Lind A.E."/>
            <person name="van Eijk R."/>
            <person name="Schleper C."/>
            <person name="Guy L."/>
            <person name="Ettema T.J."/>
        </authorList>
    </citation>
    <scope>NUCLEOTIDE SEQUENCE</scope>
</reference>
<name>A0A0F9FIF0_9ZZZZ</name>
<organism evidence="1">
    <name type="scientific">marine sediment metagenome</name>
    <dbReference type="NCBI Taxonomy" id="412755"/>
    <lineage>
        <taxon>unclassified sequences</taxon>
        <taxon>metagenomes</taxon>
        <taxon>ecological metagenomes</taxon>
    </lineage>
</organism>
<sequence>MLVKTKDFASFLKVLNLKGKYENTNALITFKKEGLEVLTVCPDTEVIALRGFLKIPYDGDECVVGLDNIGLLRTCVGNFEEEFNLTKTDNKLILSDKKLKISCILRNPAYVTTKLDNDKFKKVYSSLSEHSITLDISQIKKLINYFNTIGSNSIILTNKNNKLGIKSEKSENELSATIDTKVIEKFEIKLPKVFVDVLSIVDDDIILKLSDGKPGYIGISSEHYTFQILIQRRK</sequence>
<accession>A0A0F9FIF0</accession>